<evidence type="ECO:0000313" key="3">
    <source>
        <dbReference type="Proteomes" id="UP001282474"/>
    </source>
</evidence>
<keyword evidence="3" id="KW-1185">Reference proteome</keyword>
<dbReference type="Pfam" id="PF01541">
    <property type="entry name" value="GIY-YIG"/>
    <property type="match status" value="1"/>
</dbReference>
<gene>
    <name evidence="2" type="ORF">PV383_08850</name>
</gene>
<dbReference type="SUPFAM" id="SSF82771">
    <property type="entry name" value="GIY-YIG endonuclease"/>
    <property type="match status" value="1"/>
</dbReference>
<name>A0ABU4MIH5_9ACTN</name>
<sequence>MKCVTCGSPDAVTWGSYKPSPACHPCHHARVGTGRAQLAGTPTCLYRLYDVFGNLLYLGISSDLKRRWKEHGTNSWWWPQVVERREEWLQNRPTARAAEGHAVRTELPLHNSASWGAYTDGQRPTLPPGITGRPTPPAADDWWHDRAAANTYHLLLDIWRAQLRDAALSPDELRVVLAGRTLPAKRI</sequence>
<dbReference type="Proteomes" id="UP001282474">
    <property type="component" value="Unassembled WGS sequence"/>
</dbReference>
<evidence type="ECO:0000259" key="1">
    <source>
        <dbReference type="Pfam" id="PF01541"/>
    </source>
</evidence>
<protein>
    <submittedName>
        <fullName evidence="2">GIY-YIG nuclease family protein</fullName>
    </submittedName>
</protein>
<dbReference type="InterPro" id="IPR000305">
    <property type="entry name" value="GIY-YIG_endonuc"/>
</dbReference>
<organism evidence="2 3">
    <name type="scientific">Streptomyces caniscabiei</name>
    <dbReference type="NCBI Taxonomy" id="2746961"/>
    <lineage>
        <taxon>Bacteria</taxon>
        <taxon>Bacillati</taxon>
        <taxon>Actinomycetota</taxon>
        <taxon>Actinomycetes</taxon>
        <taxon>Kitasatosporales</taxon>
        <taxon>Streptomycetaceae</taxon>
        <taxon>Streptomyces</taxon>
    </lineage>
</organism>
<accession>A0ABU4MIH5</accession>
<evidence type="ECO:0000313" key="2">
    <source>
        <dbReference type="EMBL" id="MDX3037276.1"/>
    </source>
</evidence>
<dbReference type="EMBL" id="JARAWJ010000005">
    <property type="protein sequence ID" value="MDX3037276.1"/>
    <property type="molecule type" value="Genomic_DNA"/>
</dbReference>
<proteinExistence type="predicted"/>
<feature type="domain" description="GIY-YIG" evidence="1">
    <location>
        <begin position="44"/>
        <end position="75"/>
    </location>
</feature>
<comment type="caution">
    <text evidence="2">The sequence shown here is derived from an EMBL/GenBank/DDBJ whole genome shotgun (WGS) entry which is preliminary data.</text>
</comment>
<dbReference type="InterPro" id="IPR035901">
    <property type="entry name" value="GIY-YIG_endonuc_sf"/>
</dbReference>
<reference evidence="2 3" key="1">
    <citation type="journal article" date="2023" name="Microb. Genom.">
        <title>Mesoterricola silvestris gen. nov., sp. nov., Mesoterricola sediminis sp. nov., Geothrix oryzae sp. nov., Geothrix edaphica sp. nov., Geothrix rubra sp. nov., and Geothrix limicola sp. nov., six novel members of Acidobacteriota isolated from soils.</title>
        <authorList>
            <person name="Weisberg A.J."/>
            <person name="Pearce E."/>
            <person name="Kramer C.G."/>
            <person name="Chang J.H."/>
            <person name="Clarke C.R."/>
        </authorList>
    </citation>
    <scope>NUCLEOTIDE SEQUENCE [LARGE SCALE GENOMIC DNA]</scope>
    <source>
        <strain evidence="2 3">NE20-4-1</strain>
    </source>
</reference>
<dbReference type="RefSeq" id="WP_193383394.1">
    <property type="nucleotide sequence ID" value="NZ_JABXWI010000001.1"/>
</dbReference>